<accession>A0A7X3IE52</accession>
<dbReference type="EMBL" id="WUBI01000001">
    <property type="protein sequence ID" value="MWV42243.1"/>
    <property type="molecule type" value="Genomic_DNA"/>
</dbReference>
<dbReference type="AlphaFoldDB" id="A0A7X3IE52"/>
<gene>
    <name evidence="1" type="ORF">GRF59_01250</name>
</gene>
<proteinExistence type="predicted"/>
<keyword evidence="2" id="KW-1185">Reference proteome</keyword>
<comment type="caution">
    <text evidence="1">The sequence shown here is derived from an EMBL/GenBank/DDBJ whole genome shotgun (WGS) entry which is preliminary data.</text>
</comment>
<evidence type="ECO:0000313" key="2">
    <source>
        <dbReference type="Proteomes" id="UP000460318"/>
    </source>
</evidence>
<protein>
    <submittedName>
        <fullName evidence="1">Uncharacterized protein</fullName>
    </submittedName>
</protein>
<sequence length="151" mass="16086">MSIQFIDMRISLDSQQDSPGVELTSSSQPYRFGDIGLQTAGVSPSNISLVRVTLNAYARLQMALTAAPSIIPNATFTIWRNGTLIFTTTYQKAASQTDMSYEMAAITAVDFPSAAEVQNGLIQYTISVTTNYGVTLGARSFSGIAVAGSNV</sequence>
<dbReference type="Proteomes" id="UP000460318">
    <property type="component" value="Unassembled WGS sequence"/>
</dbReference>
<evidence type="ECO:0000313" key="1">
    <source>
        <dbReference type="EMBL" id="MWV42243.1"/>
    </source>
</evidence>
<organism evidence="1 2">
    <name type="scientific">Paenibacillus dendrobii</name>
    <dbReference type="NCBI Taxonomy" id="2691084"/>
    <lineage>
        <taxon>Bacteria</taxon>
        <taxon>Bacillati</taxon>
        <taxon>Bacillota</taxon>
        <taxon>Bacilli</taxon>
        <taxon>Bacillales</taxon>
        <taxon>Paenibacillaceae</taxon>
        <taxon>Paenibacillus</taxon>
    </lineage>
</organism>
<dbReference type="RefSeq" id="WP_160495860.1">
    <property type="nucleotide sequence ID" value="NZ_WUBI01000001.1"/>
</dbReference>
<reference evidence="1 2" key="1">
    <citation type="submission" date="2019-12" db="EMBL/GenBank/DDBJ databases">
        <title>Paenibacillus sp. nov., an endophytic bacterium isolated from the stem of Dendrobium.</title>
        <authorList>
            <person name="Zhao R."/>
        </authorList>
    </citation>
    <scope>NUCLEOTIDE SEQUENCE [LARGE SCALE GENOMIC DNA]</scope>
    <source>
        <strain evidence="1 2">HJL G12</strain>
    </source>
</reference>
<name>A0A7X3IE52_9BACL</name>